<dbReference type="AlphaFoldDB" id="A0A0X8JJY1"/>
<dbReference type="KEGG" id="dfi:AXF13_08030"/>
<name>A0A0X8JJY1_9BACT</name>
<organism evidence="1 2">
    <name type="scientific">Desulfovibrio fairfieldensis</name>
    <dbReference type="NCBI Taxonomy" id="44742"/>
    <lineage>
        <taxon>Bacteria</taxon>
        <taxon>Pseudomonadati</taxon>
        <taxon>Thermodesulfobacteriota</taxon>
        <taxon>Desulfovibrionia</taxon>
        <taxon>Desulfovibrionales</taxon>
        <taxon>Desulfovibrionaceae</taxon>
        <taxon>Desulfovibrio</taxon>
    </lineage>
</organism>
<evidence type="ECO:0000313" key="1">
    <source>
        <dbReference type="EMBL" id="AMD90071.1"/>
    </source>
</evidence>
<dbReference type="EMBL" id="CP014229">
    <property type="protein sequence ID" value="AMD90071.1"/>
    <property type="molecule type" value="Genomic_DNA"/>
</dbReference>
<accession>A0A0X8JJY1</accession>
<proteinExistence type="predicted"/>
<keyword evidence="2" id="KW-1185">Reference proteome</keyword>
<dbReference type="STRING" id="44742.AXF13_08030"/>
<protein>
    <submittedName>
        <fullName evidence="1">Uncharacterized protein</fullName>
    </submittedName>
</protein>
<gene>
    <name evidence="1" type="ORF">AXF13_08030</name>
</gene>
<sequence>MLDLRNQILLCRPQLNFSIMYSTATLGITYGLEDMDSLTAGTLKDPIVAWERPDMSRESDLGVDTSEIVFTPEGDMWFQVIFEGPSVAQVLLEPDLLEEIALGKPRPRMRRG</sequence>
<dbReference type="Proteomes" id="UP000069241">
    <property type="component" value="Chromosome"/>
</dbReference>
<evidence type="ECO:0000313" key="2">
    <source>
        <dbReference type="Proteomes" id="UP000069241"/>
    </source>
</evidence>
<reference evidence="2" key="1">
    <citation type="submission" date="2016-02" db="EMBL/GenBank/DDBJ databases">
        <authorList>
            <person name="Holder M.E."/>
            <person name="Ajami N.J."/>
            <person name="Petrosino J.F."/>
        </authorList>
    </citation>
    <scope>NUCLEOTIDE SEQUENCE [LARGE SCALE GENOMIC DNA]</scope>
    <source>
        <strain evidence="2">CCUG 45958</strain>
    </source>
</reference>